<accession>A0AAV5ANH9</accession>
<evidence type="ECO:0000313" key="2">
    <source>
        <dbReference type="EMBL" id="GJJ14390.1"/>
    </source>
</evidence>
<feature type="region of interest" description="Disordered" evidence="1">
    <location>
        <begin position="22"/>
        <end position="46"/>
    </location>
</feature>
<evidence type="ECO:0000256" key="1">
    <source>
        <dbReference type="SAM" id="MobiDB-lite"/>
    </source>
</evidence>
<organism evidence="2 3">
    <name type="scientific">Clathrus columnatus</name>
    <dbReference type="NCBI Taxonomy" id="1419009"/>
    <lineage>
        <taxon>Eukaryota</taxon>
        <taxon>Fungi</taxon>
        <taxon>Dikarya</taxon>
        <taxon>Basidiomycota</taxon>
        <taxon>Agaricomycotina</taxon>
        <taxon>Agaricomycetes</taxon>
        <taxon>Phallomycetidae</taxon>
        <taxon>Phallales</taxon>
        <taxon>Clathraceae</taxon>
        <taxon>Clathrus</taxon>
    </lineage>
</organism>
<feature type="compositionally biased region" description="Gly residues" evidence="1">
    <location>
        <begin position="27"/>
        <end position="45"/>
    </location>
</feature>
<dbReference type="AlphaFoldDB" id="A0AAV5ANH9"/>
<name>A0AAV5ANH9_9AGAM</name>
<gene>
    <name evidence="2" type="ORF">Clacol_008654</name>
</gene>
<comment type="caution">
    <text evidence="2">The sequence shown here is derived from an EMBL/GenBank/DDBJ whole genome shotgun (WGS) entry which is preliminary data.</text>
</comment>
<sequence>MLIGTLDPTTVIVCDPKLIVEPSPGAEGEGVGMADGVDDGGGGGVKISVWDEVVEGGEAGAGGVVEETGAGATGVGVFKAGREPTRGTAGDP</sequence>
<reference evidence="2" key="1">
    <citation type="submission" date="2021-10" db="EMBL/GenBank/DDBJ databases">
        <title>De novo Genome Assembly of Clathrus columnatus (Basidiomycota, Fungi) Using Illumina and Nanopore Sequence Data.</title>
        <authorList>
            <person name="Ogiso-Tanaka E."/>
            <person name="Itagaki H."/>
            <person name="Hosoya T."/>
            <person name="Hosaka K."/>
        </authorList>
    </citation>
    <scope>NUCLEOTIDE SEQUENCE</scope>
    <source>
        <strain evidence="2">MO-923</strain>
    </source>
</reference>
<dbReference type="Proteomes" id="UP001050691">
    <property type="component" value="Unassembled WGS sequence"/>
</dbReference>
<dbReference type="EMBL" id="BPWL01000009">
    <property type="protein sequence ID" value="GJJ14390.1"/>
    <property type="molecule type" value="Genomic_DNA"/>
</dbReference>
<proteinExistence type="predicted"/>
<keyword evidence="3" id="KW-1185">Reference proteome</keyword>
<evidence type="ECO:0000313" key="3">
    <source>
        <dbReference type="Proteomes" id="UP001050691"/>
    </source>
</evidence>
<protein>
    <submittedName>
        <fullName evidence="2">Uncharacterized protein</fullName>
    </submittedName>
</protein>